<accession>A0A837I7S1</accession>
<protein>
    <recommendedName>
        <fullName evidence="4">DUF1232 domain-containing protein</fullName>
    </recommendedName>
</protein>
<comment type="caution">
    <text evidence="2">The sequence shown here is derived from an EMBL/GenBank/DDBJ whole genome shotgun (WGS) entry which is preliminary data.</text>
</comment>
<evidence type="ECO:0008006" key="4">
    <source>
        <dbReference type="Google" id="ProtNLM"/>
    </source>
</evidence>
<keyword evidence="1" id="KW-1133">Transmembrane helix</keyword>
<sequence length="72" mass="8207">MKKYLVAAIGFLAFIYLLNPTAGFFEFIPDNVPFLGNLDEATASFLLFSVLAYFGYDVRDVFGSLWNRKKQN</sequence>
<name>A0A837I7S1_9BACT</name>
<feature type="transmembrane region" description="Helical" evidence="1">
    <location>
        <begin position="41"/>
        <end position="62"/>
    </location>
</feature>
<dbReference type="Proteomes" id="UP000034012">
    <property type="component" value="Unassembled WGS sequence"/>
</dbReference>
<keyword evidence="1" id="KW-0472">Membrane</keyword>
<evidence type="ECO:0000256" key="1">
    <source>
        <dbReference type="SAM" id="Phobius"/>
    </source>
</evidence>
<evidence type="ECO:0000313" key="2">
    <source>
        <dbReference type="EMBL" id="KKT32651.1"/>
    </source>
</evidence>
<dbReference type="EMBL" id="LCHK01000011">
    <property type="protein sequence ID" value="KKT32651.1"/>
    <property type="molecule type" value="Genomic_DNA"/>
</dbReference>
<reference evidence="2 3" key="1">
    <citation type="journal article" date="2015" name="Nature">
        <title>rRNA introns, odd ribosomes, and small enigmatic genomes across a large radiation of phyla.</title>
        <authorList>
            <person name="Brown C.T."/>
            <person name="Hug L.A."/>
            <person name="Thomas B.C."/>
            <person name="Sharon I."/>
            <person name="Castelle C.J."/>
            <person name="Singh A."/>
            <person name="Wilkins M.J."/>
            <person name="Williams K.H."/>
            <person name="Banfield J.F."/>
        </authorList>
    </citation>
    <scope>NUCLEOTIDE SEQUENCE [LARGE SCALE GENOMIC DNA]</scope>
</reference>
<evidence type="ECO:0000313" key="3">
    <source>
        <dbReference type="Proteomes" id="UP000034012"/>
    </source>
</evidence>
<proteinExistence type="predicted"/>
<dbReference type="AlphaFoldDB" id="A0A837I7S1"/>
<keyword evidence="1" id="KW-0812">Transmembrane</keyword>
<gene>
    <name evidence="2" type="ORF">UW20_C0011G0021</name>
</gene>
<organism evidence="2 3">
    <name type="scientific">Candidatus Woesebacteria bacterium GW2011_GWB1_44_11</name>
    <dbReference type="NCBI Taxonomy" id="1618579"/>
    <lineage>
        <taxon>Bacteria</taxon>
        <taxon>Candidatus Woeseibacteriota</taxon>
    </lineage>
</organism>